<evidence type="ECO:0000313" key="5">
    <source>
        <dbReference type="Proteomes" id="UP000250462"/>
    </source>
</evidence>
<sequence>MSLSVRCAYYRCGNVADRLARGARISPVSAGGSSDVATRTDATRDDGPPSGDWRREYWRRNLRLMAVLLCIWFIVSFGAGILFVDVLNELTIFGYPLGFWFAQQGSIYTFILLILIYALRMDRLDDKFGVSERDEDAGGDTGMAAGHAPAEAESQGAAATGTAGATADTTESEASLDGVPGGAAGGASADDTADGTDDGTGDGENGRQAT</sequence>
<dbReference type="Proteomes" id="UP000250462">
    <property type="component" value="Unassembled WGS sequence"/>
</dbReference>
<dbReference type="NCBIfam" id="TIGR03647">
    <property type="entry name" value="Na_symport_sm"/>
    <property type="match status" value="1"/>
</dbReference>
<dbReference type="InterPro" id="IPR019886">
    <property type="entry name" value="Na_symporter_ssu"/>
</dbReference>
<proteinExistence type="predicted"/>
<evidence type="ECO:0000313" key="4">
    <source>
        <dbReference type="EMBL" id="RAW09315.1"/>
    </source>
</evidence>
<feature type="region of interest" description="Disordered" evidence="1">
    <location>
        <begin position="132"/>
        <end position="210"/>
    </location>
</feature>
<evidence type="ECO:0000256" key="2">
    <source>
        <dbReference type="SAM" id="Phobius"/>
    </source>
</evidence>
<feature type="region of interest" description="Disordered" evidence="1">
    <location>
        <begin position="27"/>
        <end position="50"/>
    </location>
</feature>
<dbReference type="Pfam" id="PF13937">
    <property type="entry name" value="DUF4212"/>
    <property type="match status" value="1"/>
</dbReference>
<protein>
    <recommendedName>
        <fullName evidence="3">Sodium symporter small subunit domain-containing protein</fullName>
    </recommendedName>
</protein>
<evidence type="ECO:0000259" key="3">
    <source>
        <dbReference type="Pfam" id="PF13937"/>
    </source>
</evidence>
<feature type="transmembrane region" description="Helical" evidence="2">
    <location>
        <begin position="64"/>
        <end position="87"/>
    </location>
</feature>
<feature type="compositionally biased region" description="Low complexity" evidence="1">
    <location>
        <begin position="148"/>
        <end position="175"/>
    </location>
</feature>
<organism evidence="4 5">
    <name type="scientific">Phytoactinopolyspora halophila</name>
    <dbReference type="NCBI Taxonomy" id="1981511"/>
    <lineage>
        <taxon>Bacteria</taxon>
        <taxon>Bacillati</taxon>
        <taxon>Actinomycetota</taxon>
        <taxon>Actinomycetes</taxon>
        <taxon>Jiangellales</taxon>
        <taxon>Jiangellaceae</taxon>
        <taxon>Phytoactinopolyspora</taxon>
    </lineage>
</organism>
<evidence type="ECO:0000256" key="1">
    <source>
        <dbReference type="SAM" id="MobiDB-lite"/>
    </source>
</evidence>
<keyword evidence="2" id="KW-1133">Transmembrane helix</keyword>
<comment type="caution">
    <text evidence="4">The sequence shown here is derived from an EMBL/GenBank/DDBJ whole genome shotgun (WGS) entry which is preliminary data.</text>
</comment>
<feature type="domain" description="Sodium symporter small subunit" evidence="3">
    <location>
        <begin position="55"/>
        <end position="130"/>
    </location>
</feature>
<feature type="compositionally biased region" description="Basic and acidic residues" evidence="1">
    <location>
        <begin position="41"/>
        <end position="50"/>
    </location>
</feature>
<dbReference type="EMBL" id="QMIG01000046">
    <property type="protein sequence ID" value="RAW09315.1"/>
    <property type="molecule type" value="Genomic_DNA"/>
</dbReference>
<keyword evidence="2" id="KW-0812">Transmembrane</keyword>
<feature type="compositionally biased region" description="Acidic residues" evidence="1">
    <location>
        <begin position="191"/>
        <end position="201"/>
    </location>
</feature>
<accession>A0A329QA94</accession>
<name>A0A329QA94_9ACTN</name>
<reference evidence="4 5" key="1">
    <citation type="submission" date="2018-06" db="EMBL/GenBank/DDBJ databases">
        <title>Phytoactinopolyspora halophila sp. nov., a novel halophilic actinomycete isolated from a saline soil in China.</title>
        <authorList>
            <person name="Tang S.-K."/>
        </authorList>
    </citation>
    <scope>NUCLEOTIDE SEQUENCE [LARGE SCALE GENOMIC DNA]</scope>
    <source>
        <strain evidence="4 5">YIM 96934</strain>
    </source>
</reference>
<feature type="transmembrane region" description="Helical" evidence="2">
    <location>
        <begin position="99"/>
        <end position="119"/>
    </location>
</feature>
<gene>
    <name evidence="4" type="ORF">DPM12_21620</name>
</gene>
<dbReference type="OrthoDB" id="9797746at2"/>
<dbReference type="AlphaFoldDB" id="A0A329QA94"/>
<keyword evidence="2" id="KW-0472">Membrane</keyword>
<keyword evidence="5" id="KW-1185">Reference proteome</keyword>